<dbReference type="AlphaFoldDB" id="A0A9P0F655"/>
<dbReference type="SUPFAM" id="SSF47323">
    <property type="entry name" value="Anticodon-binding domain of a subclass of class I aminoacyl-tRNA synthetases"/>
    <property type="match status" value="1"/>
</dbReference>
<evidence type="ECO:0000313" key="3">
    <source>
        <dbReference type="Proteomes" id="UP001152759"/>
    </source>
</evidence>
<dbReference type="InterPro" id="IPR037380">
    <property type="entry name" value="DALRD3"/>
</dbReference>
<dbReference type="InterPro" id="IPR008909">
    <property type="entry name" value="DALR_anticod-bd"/>
</dbReference>
<evidence type="ECO:0000313" key="2">
    <source>
        <dbReference type="EMBL" id="CAH0391338.1"/>
    </source>
</evidence>
<feature type="domain" description="DALR anticodon binding" evidence="1">
    <location>
        <begin position="279"/>
        <end position="414"/>
    </location>
</feature>
<dbReference type="SMART" id="SM00836">
    <property type="entry name" value="DALR_1"/>
    <property type="match status" value="1"/>
</dbReference>
<organism evidence="2 3">
    <name type="scientific">Bemisia tabaci</name>
    <name type="common">Sweetpotato whitefly</name>
    <name type="synonym">Aleurodes tabaci</name>
    <dbReference type="NCBI Taxonomy" id="7038"/>
    <lineage>
        <taxon>Eukaryota</taxon>
        <taxon>Metazoa</taxon>
        <taxon>Ecdysozoa</taxon>
        <taxon>Arthropoda</taxon>
        <taxon>Hexapoda</taxon>
        <taxon>Insecta</taxon>
        <taxon>Pterygota</taxon>
        <taxon>Neoptera</taxon>
        <taxon>Paraneoptera</taxon>
        <taxon>Hemiptera</taxon>
        <taxon>Sternorrhyncha</taxon>
        <taxon>Aleyrodoidea</taxon>
        <taxon>Aleyrodidae</taxon>
        <taxon>Aleyrodinae</taxon>
        <taxon>Bemisia</taxon>
    </lineage>
</organism>
<evidence type="ECO:0000259" key="1">
    <source>
        <dbReference type="SMART" id="SM00836"/>
    </source>
</evidence>
<dbReference type="GO" id="GO:0006420">
    <property type="term" value="P:arginyl-tRNA aminoacylation"/>
    <property type="evidence" value="ECO:0007669"/>
    <property type="project" value="InterPro"/>
</dbReference>
<dbReference type="GO" id="GO:0000049">
    <property type="term" value="F:tRNA binding"/>
    <property type="evidence" value="ECO:0007669"/>
    <property type="project" value="TreeGrafter"/>
</dbReference>
<sequence length="414" mass="47635">MKSSFASVDNSSLENTISTILEHLGRKKENYPGKYLSRDHISGNLLFPFSATQKPPTLAEISRKAETEVLTIDDVKTDHNSKIFKVFLNQSIVFQTTLETVADCAETYGANFSVGIKFQITNLNQPFEESDHLSLYRLYLSSDVLRSFSLFVEAGKNVYENSNRRHGDCESKNILACSHQTRIRRYSQTIHVVCRTEVNQLNDKKNLDISYAAYKILREKDVKRDDEFKNDDSSKISRIVDACISFDLLTTKLSMPVYLNIDADRITSRNPSTKGAVFVFYTYARLTAILQKFDEFVKEKSLEVPPISETDFSLLTSSDEKVILYNYILMFPVLIKEIWLELANREEFHVHKLYLFLAQFSSTISKYYRSSRVLMTQTSKLYPSMFARIYLVRAALQVLRNGLNCLNMEPVSEM</sequence>
<dbReference type="Pfam" id="PF05746">
    <property type="entry name" value="DALR_1"/>
    <property type="match status" value="1"/>
</dbReference>
<dbReference type="Proteomes" id="UP001152759">
    <property type="component" value="Chromosome 6"/>
</dbReference>
<dbReference type="KEGG" id="btab:109034627"/>
<dbReference type="GO" id="GO:0004814">
    <property type="term" value="F:arginine-tRNA ligase activity"/>
    <property type="evidence" value="ECO:0007669"/>
    <property type="project" value="InterPro"/>
</dbReference>
<accession>A0A9P0F655</accession>
<keyword evidence="3" id="KW-1185">Reference proteome</keyword>
<dbReference type="PANTHER" id="PTHR16043:SF1">
    <property type="entry name" value="DALR ANTICODON-BINDING DOMAIN-CONTAINING PROTEIN 3"/>
    <property type="match status" value="1"/>
</dbReference>
<dbReference type="PANTHER" id="PTHR16043">
    <property type="entry name" value="DALRD3 PROTEIN"/>
    <property type="match status" value="1"/>
</dbReference>
<name>A0A9P0F655_BEMTA</name>
<dbReference type="InterPro" id="IPR009080">
    <property type="entry name" value="tRNAsynth_Ia_anticodon-bd"/>
</dbReference>
<dbReference type="EMBL" id="OU963867">
    <property type="protein sequence ID" value="CAH0391338.1"/>
    <property type="molecule type" value="Genomic_DNA"/>
</dbReference>
<dbReference type="GO" id="GO:0106217">
    <property type="term" value="P:tRNA C3-cytosine methylation"/>
    <property type="evidence" value="ECO:0007669"/>
    <property type="project" value="TreeGrafter"/>
</dbReference>
<reference evidence="2" key="1">
    <citation type="submission" date="2021-12" db="EMBL/GenBank/DDBJ databases">
        <authorList>
            <person name="King R."/>
        </authorList>
    </citation>
    <scope>NUCLEOTIDE SEQUENCE</scope>
</reference>
<proteinExistence type="predicted"/>
<dbReference type="GO" id="GO:0005524">
    <property type="term" value="F:ATP binding"/>
    <property type="evidence" value="ECO:0007669"/>
    <property type="project" value="InterPro"/>
</dbReference>
<gene>
    <name evidence="2" type="ORF">BEMITA_LOCUS9969</name>
</gene>
<dbReference type="Gene3D" id="1.10.730.10">
    <property type="entry name" value="Isoleucyl-tRNA Synthetase, Domain 1"/>
    <property type="match status" value="1"/>
</dbReference>
<protein>
    <recommendedName>
        <fullName evidence="1">DALR anticodon binding domain-containing protein</fullName>
    </recommendedName>
</protein>